<feature type="compositionally biased region" description="Basic and acidic residues" evidence="1">
    <location>
        <begin position="145"/>
        <end position="156"/>
    </location>
</feature>
<evidence type="ECO:0000256" key="1">
    <source>
        <dbReference type="SAM" id="MobiDB-lite"/>
    </source>
</evidence>
<feature type="region of interest" description="Disordered" evidence="1">
    <location>
        <begin position="60"/>
        <end position="94"/>
    </location>
</feature>
<gene>
    <name evidence="2" type="ORF">UPYG_G00124310</name>
</gene>
<sequence length="184" mass="20259">MTETLGLPSFQVHAPGDWEDGNPGLGAASGVDTVEVRRNPPALSSSATPSLRRKRFKMRRMKNVQSESSMTPAETAATATVRSEVMSKGQGSHSFSGAMEYLQLPSIEITPSSDEDTAATWSSCSTPSASPRRKRFLLRRWLNVREKKEHSSDSSRESSLQSSHEDESTRFLTPHSRDERCVCG</sequence>
<comment type="caution">
    <text evidence="2">The sequence shown here is derived from an EMBL/GenBank/DDBJ whole genome shotgun (WGS) entry which is preliminary data.</text>
</comment>
<protein>
    <submittedName>
        <fullName evidence="2">Uncharacterized protein</fullName>
    </submittedName>
</protein>
<organism evidence="2 3">
    <name type="scientific">Umbra pygmaea</name>
    <name type="common">Eastern mudminnow</name>
    <dbReference type="NCBI Taxonomy" id="75934"/>
    <lineage>
        <taxon>Eukaryota</taxon>
        <taxon>Metazoa</taxon>
        <taxon>Chordata</taxon>
        <taxon>Craniata</taxon>
        <taxon>Vertebrata</taxon>
        <taxon>Euteleostomi</taxon>
        <taxon>Actinopterygii</taxon>
        <taxon>Neopterygii</taxon>
        <taxon>Teleostei</taxon>
        <taxon>Protacanthopterygii</taxon>
        <taxon>Esociformes</taxon>
        <taxon>Umbridae</taxon>
        <taxon>Umbra</taxon>
    </lineage>
</organism>
<reference evidence="2 3" key="1">
    <citation type="submission" date="2024-06" db="EMBL/GenBank/DDBJ databases">
        <authorList>
            <person name="Pan Q."/>
            <person name="Wen M."/>
            <person name="Jouanno E."/>
            <person name="Zahm M."/>
            <person name="Klopp C."/>
            <person name="Cabau C."/>
            <person name="Louis A."/>
            <person name="Berthelot C."/>
            <person name="Parey E."/>
            <person name="Roest Crollius H."/>
            <person name="Montfort J."/>
            <person name="Robinson-Rechavi M."/>
            <person name="Bouchez O."/>
            <person name="Lampietro C."/>
            <person name="Lopez Roques C."/>
            <person name="Donnadieu C."/>
            <person name="Postlethwait J."/>
            <person name="Bobe J."/>
            <person name="Verreycken H."/>
            <person name="Guiguen Y."/>
        </authorList>
    </citation>
    <scope>NUCLEOTIDE SEQUENCE [LARGE SCALE GENOMIC DNA]</scope>
    <source>
        <strain evidence="2">Up_M1</strain>
        <tissue evidence="2">Testis</tissue>
    </source>
</reference>
<feature type="region of interest" description="Disordered" evidence="1">
    <location>
        <begin position="112"/>
        <end position="132"/>
    </location>
</feature>
<evidence type="ECO:0000313" key="3">
    <source>
        <dbReference type="Proteomes" id="UP001557470"/>
    </source>
</evidence>
<feature type="compositionally biased region" description="Polar residues" evidence="1">
    <location>
        <begin position="119"/>
        <end position="129"/>
    </location>
</feature>
<feature type="region of interest" description="Disordered" evidence="1">
    <location>
        <begin position="1"/>
        <end position="29"/>
    </location>
</feature>
<evidence type="ECO:0000313" key="2">
    <source>
        <dbReference type="EMBL" id="KAL0994579.1"/>
    </source>
</evidence>
<accession>A0ABD0X901</accession>
<name>A0ABD0X901_UMBPY</name>
<feature type="region of interest" description="Disordered" evidence="1">
    <location>
        <begin position="145"/>
        <end position="184"/>
    </location>
</feature>
<feature type="compositionally biased region" description="Polar residues" evidence="1">
    <location>
        <begin position="63"/>
        <end position="81"/>
    </location>
</feature>
<dbReference type="AlphaFoldDB" id="A0ABD0X901"/>
<feature type="compositionally biased region" description="Basic and acidic residues" evidence="1">
    <location>
        <begin position="163"/>
        <end position="184"/>
    </location>
</feature>
<proteinExistence type="predicted"/>
<dbReference type="Proteomes" id="UP001557470">
    <property type="component" value="Unassembled WGS sequence"/>
</dbReference>
<dbReference type="EMBL" id="JAGEUA010000003">
    <property type="protein sequence ID" value="KAL0994579.1"/>
    <property type="molecule type" value="Genomic_DNA"/>
</dbReference>
<keyword evidence="3" id="KW-1185">Reference proteome</keyword>